<feature type="coiled-coil region" evidence="1">
    <location>
        <begin position="199"/>
        <end position="233"/>
    </location>
</feature>
<name>A0AAD8F313_BIOPF</name>
<reference evidence="2" key="1">
    <citation type="journal article" date="2023" name="PLoS Negl. Trop. Dis.">
        <title>A genome sequence for Biomphalaria pfeifferi, the major vector snail for the human-infecting parasite Schistosoma mansoni.</title>
        <authorList>
            <person name="Bu L."/>
            <person name="Lu L."/>
            <person name="Laidemitt M.R."/>
            <person name="Zhang S.M."/>
            <person name="Mutuku M."/>
            <person name="Mkoji G."/>
            <person name="Steinauer M."/>
            <person name="Loker E.S."/>
        </authorList>
    </citation>
    <scope>NUCLEOTIDE SEQUENCE</scope>
    <source>
        <strain evidence="2">KasaAsao</strain>
    </source>
</reference>
<comment type="caution">
    <text evidence="2">The sequence shown here is derived from an EMBL/GenBank/DDBJ whole genome shotgun (WGS) entry which is preliminary data.</text>
</comment>
<gene>
    <name evidence="2" type="ORF">Bpfe_021989</name>
</gene>
<dbReference type="EMBL" id="JASAOG010000136">
    <property type="protein sequence ID" value="KAK0048546.1"/>
    <property type="molecule type" value="Genomic_DNA"/>
</dbReference>
<keyword evidence="1" id="KW-0175">Coiled coil</keyword>
<evidence type="ECO:0000313" key="3">
    <source>
        <dbReference type="Proteomes" id="UP001233172"/>
    </source>
</evidence>
<dbReference type="AlphaFoldDB" id="A0AAD8F313"/>
<protein>
    <submittedName>
        <fullName evidence="2">Kinesin-like protein KIN-UA</fullName>
    </submittedName>
</protein>
<reference evidence="2" key="2">
    <citation type="submission" date="2023-04" db="EMBL/GenBank/DDBJ databases">
        <authorList>
            <person name="Bu L."/>
            <person name="Lu L."/>
            <person name="Laidemitt M.R."/>
            <person name="Zhang S.M."/>
            <person name="Mutuku M."/>
            <person name="Mkoji G."/>
            <person name="Steinauer M."/>
            <person name="Loker E.S."/>
        </authorList>
    </citation>
    <scope>NUCLEOTIDE SEQUENCE</scope>
    <source>
        <strain evidence="2">KasaAsao</strain>
        <tissue evidence="2">Whole Snail</tissue>
    </source>
</reference>
<accession>A0AAD8F313</accession>
<dbReference type="Proteomes" id="UP001233172">
    <property type="component" value="Unassembled WGS sequence"/>
</dbReference>
<sequence length="260" mass="29651">MASYDINADMIDASLTKSLPAQVAALSEARKENAAELARLQVELTDLEGKVVKGKNVGGKEEKKRLAIEVNCLLSKLHALEEEGQRRQLNTSVLQKEITRAVTLNADLKLKLVQREDESSTMEKKCTRYGEKLDLFKRRTSLYENAEAVMKELKMIRILTDSMVARKEQLEKCCTDMNTGQTIQKLIETEDIVTLETSVNEQKALLNCKLKELEDCQQERKELEIDNHILQKKNAALLIRLKNQVKEQKAIVLKIHTFQN</sequence>
<keyword evidence="3" id="KW-1185">Reference proteome</keyword>
<proteinExistence type="predicted"/>
<feature type="coiled-coil region" evidence="1">
    <location>
        <begin position="23"/>
        <end position="83"/>
    </location>
</feature>
<evidence type="ECO:0000256" key="1">
    <source>
        <dbReference type="SAM" id="Coils"/>
    </source>
</evidence>
<evidence type="ECO:0000313" key="2">
    <source>
        <dbReference type="EMBL" id="KAK0048546.1"/>
    </source>
</evidence>
<organism evidence="2 3">
    <name type="scientific">Biomphalaria pfeifferi</name>
    <name type="common">Bloodfluke planorb</name>
    <name type="synonym">Freshwater snail</name>
    <dbReference type="NCBI Taxonomy" id="112525"/>
    <lineage>
        <taxon>Eukaryota</taxon>
        <taxon>Metazoa</taxon>
        <taxon>Spiralia</taxon>
        <taxon>Lophotrochozoa</taxon>
        <taxon>Mollusca</taxon>
        <taxon>Gastropoda</taxon>
        <taxon>Heterobranchia</taxon>
        <taxon>Euthyneura</taxon>
        <taxon>Panpulmonata</taxon>
        <taxon>Hygrophila</taxon>
        <taxon>Lymnaeoidea</taxon>
        <taxon>Planorbidae</taxon>
        <taxon>Biomphalaria</taxon>
    </lineage>
</organism>